<gene>
    <name evidence="2" type="ORF">BBK82_14210</name>
</gene>
<sequence length="159" mass="17211">MHRLAHRAAVPIMILGAFLDVAAQCEIAGFAHGEDDTRPELLFWLDDDVPSHDALIAACLDQVTPAMIRTDKNLVDAAVQLRHGATRCTSDGPCPTVRPRPSVGAGSHRDIGGAVALKAGESFLVRKFGARLRAQVHRARRHRGVRVVRPGHRAGRRGP</sequence>
<dbReference type="EMBL" id="CP016793">
    <property type="protein sequence ID" value="ANZ37051.1"/>
    <property type="molecule type" value="Genomic_DNA"/>
</dbReference>
<evidence type="ECO:0000313" key="2">
    <source>
        <dbReference type="EMBL" id="ANZ37051.1"/>
    </source>
</evidence>
<evidence type="ECO:0000256" key="1">
    <source>
        <dbReference type="SAM" id="SignalP"/>
    </source>
</evidence>
<keyword evidence="1" id="KW-0732">Signal</keyword>
<dbReference type="Proteomes" id="UP000093053">
    <property type="component" value="Chromosome"/>
</dbReference>
<reference evidence="2 3" key="1">
    <citation type="submission" date="2016-07" db="EMBL/GenBank/DDBJ databases">
        <title>Complete genome sequence of the Lentzea guizhouensis DHS C013.</title>
        <authorList>
            <person name="Cao C."/>
        </authorList>
    </citation>
    <scope>NUCLEOTIDE SEQUENCE [LARGE SCALE GENOMIC DNA]</scope>
    <source>
        <strain evidence="2 3">DHS C013</strain>
    </source>
</reference>
<organism evidence="2 3">
    <name type="scientific">Lentzea guizhouensis</name>
    <dbReference type="NCBI Taxonomy" id="1586287"/>
    <lineage>
        <taxon>Bacteria</taxon>
        <taxon>Bacillati</taxon>
        <taxon>Actinomycetota</taxon>
        <taxon>Actinomycetes</taxon>
        <taxon>Pseudonocardiales</taxon>
        <taxon>Pseudonocardiaceae</taxon>
        <taxon>Lentzea</taxon>
    </lineage>
</organism>
<feature type="signal peptide" evidence="1">
    <location>
        <begin position="1"/>
        <end position="23"/>
    </location>
</feature>
<accession>A0A1B2HH53</accession>
<proteinExistence type="predicted"/>
<name>A0A1B2HH53_9PSEU</name>
<dbReference type="AlphaFoldDB" id="A0A1B2HH53"/>
<dbReference type="KEGG" id="led:BBK82_14210"/>
<protein>
    <submittedName>
        <fullName evidence="2">Uncharacterized protein</fullName>
    </submittedName>
</protein>
<evidence type="ECO:0000313" key="3">
    <source>
        <dbReference type="Proteomes" id="UP000093053"/>
    </source>
</evidence>
<dbReference type="STRING" id="1586287.BBK82_14210"/>
<feature type="chain" id="PRO_5039493483" evidence="1">
    <location>
        <begin position="24"/>
        <end position="159"/>
    </location>
</feature>
<keyword evidence="3" id="KW-1185">Reference proteome</keyword>